<reference evidence="3 4" key="1">
    <citation type="submission" date="2014-02" db="EMBL/GenBank/DDBJ databases">
        <title>Transposable element dynamics among asymbiotic and ectomycorrhizal Amanita fungi.</title>
        <authorList>
            <consortium name="DOE Joint Genome Institute"/>
            <person name="Hess J."/>
            <person name="Skrede I."/>
            <person name="Wolfe B."/>
            <person name="LaButti K."/>
            <person name="Ohm R.A."/>
            <person name="Grigoriev I.V."/>
            <person name="Pringle A."/>
        </authorList>
    </citation>
    <scope>NUCLEOTIDE SEQUENCE [LARGE SCALE GENOMIC DNA]</scope>
    <source>
        <strain evidence="3 4">SKay4041</strain>
    </source>
</reference>
<dbReference type="GO" id="GO:0004672">
    <property type="term" value="F:protein kinase activity"/>
    <property type="evidence" value="ECO:0007669"/>
    <property type="project" value="InterPro"/>
</dbReference>
<dbReference type="PROSITE" id="PS00109">
    <property type="entry name" value="PROTEIN_KINASE_TYR"/>
    <property type="match status" value="1"/>
</dbReference>
<dbReference type="EMBL" id="KZ302162">
    <property type="protein sequence ID" value="PFH46746.1"/>
    <property type="molecule type" value="Genomic_DNA"/>
</dbReference>
<evidence type="ECO:0000313" key="4">
    <source>
        <dbReference type="Proteomes" id="UP000242287"/>
    </source>
</evidence>
<feature type="domain" description="Fungal-type protein kinase" evidence="2">
    <location>
        <begin position="116"/>
        <end position="380"/>
    </location>
</feature>
<dbReference type="Proteomes" id="UP000242287">
    <property type="component" value="Unassembled WGS sequence"/>
</dbReference>
<gene>
    <name evidence="3" type="ORF">AMATHDRAFT_7440</name>
</gene>
<feature type="region of interest" description="Disordered" evidence="1">
    <location>
        <begin position="183"/>
        <end position="253"/>
    </location>
</feature>
<dbReference type="PANTHER" id="PTHR38248:SF2">
    <property type="entry name" value="FUNK1 11"/>
    <property type="match status" value="1"/>
</dbReference>
<feature type="compositionally biased region" description="Acidic residues" evidence="1">
    <location>
        <begin position="201"/>
        <end position="216"/>
    </location>
</feature>
<dbReference type="Gene3D" id="1.10.510.10">
    <property type="entry name" value="Transferase(Phosphotransferase) domain 1"/>
    <property type="match status" value="1"/>
</dbReference>
<protein>
    <recommendedName>
        <fullName evidence="2">Fungal-type protein kinase domain-containing protein</fullName>
    </recommendedName>
</protein>
<accession>A0A2A9NG51</accession>
<dbReference type="Pfam" id="PF17667">
    <property type="entry name" value="Pkinase_fungal"/>
    <property type="match status" value="1"/>
</dbReference>
<dbReference type="AlphaFoldDB" id="A0A2A9NG51"/>
<sequence>MMLLLPTTPLPSQAAADSRQFTPHTIKTASVSSFSLLKLFKASDIGHLRVWRKRMRQDRQICQCINKFFEMYVPGMKPTDEFTRKTTCHVFKKVIWYYTIGDPLWSVCRQFSQTAYVWKVLVKEDERLLYALGDSWQHVYYDAEIELSEHFHCHFEEYPAGLAIPVGRLDLDAIRGFMEHHTNSCNKRSDKDAEEQHWQDKEEEEVESEHEDDYDYDNQNADKDEDENGNRSDSHNDDDGKGEPEESLDQHQYDPNRIHCRTTLYPVGVPLVLFPSTKHPVSALTDAIKGHQALFECGLLHRDISPHNVLLIKGEGLGGFLHDLDYCAYVKEWDNFGTDDNDPPSSFGHVPIHGREILEQKPYKLKHDLESFYWLLVWLVLRHTDYRESWRGCAQIFNKPDLIDADDAKYGFLSDHANNDHYVRVHKNNPLSSLLREFVNRVLNVQNPLNHLNVLPLFEAALSRADWPKNDIAKPFGAEKSHYVTASVQSKQLSSRTIPSDSKLKRNRRNGGRALLD</sequence>
<evidence type="ECO:0000256" key="1">
    <source>
        <dbReference type="SAM" id="MobiDB-lite"/>
    </source>
</evidence>
<dbReference type="PANTHER" id="PTHR38248">
    <property type="entry name" value="FUNK1 6"/>
    <property type="match status" value="1"/>
</dbReference>
<dbReference type="SUPFAM" id="SSF56112">
    <property type="entry name" value="Protein kinase-like (PK-like)"/>
    <property type="match status" value="1"/>
</dbReference>
<dbReference type="STRING" id="703135.A0A2A9NG51"/>
<keyword evidence="4" id="KW-1185">Reference proteome</keyword>
<evidence type="ECO:0000259" key="2">
    <source>
        <dbReference type="Pfam" id="PF17667"/>
    </source>
</evidence>
<dbReference type="InterPro" id="IPR011009">
    <property type="entry name" value="Kinase-like_dom_sf"/>
</dbReference>
<feature type="compositionally biased region" description="Basic and acidic residues" evidence="1">
    <location>
        <begin position="183"/>
        <end position="200"/>
    </location>
</feature>
<name>A0A2A9NG51_9AGAR</name>
<organism evidence="3 4">
    <name type="scientific">Amanita thiersii Skay4041</name>
    <dbReference type="NCBI Taxonomy" id="703135"/>
    <lineage>
        <taxon>Eukaryota</taxon>
        <taxon>Fungi</taxon>
        <taxon>Dikarya</taxon>
        <taxon>Basidiomycota</taxon>
        <taxon>Agaricomycotina</taxon>
        <taxon>Agaricomycetes</taxon>
        <taxon>Agaricomycetidae</taxon>
        <taxon>Agaricales</taxon>
        <taxon>Pluteineae</taxon>
        <taxon>Amanitaceae</taxon>
        <taxon>Amanita</taxon>
    </lineage>
</organism>
<feature type="compositionally biased region" description="Polar residues" evidence="1">
    <location>
        <begin position="490"/>
        <end position="500"/>
    </location>
</feature>
<proteinExistence type="predicted"/>
<evidence type="ECO:0000313" key="3">
    <source>
        <dbReference type="EMBL" id="PFH46746.1"/>
    </source>
</evidence>
<feature type="compositionally biased region" description="Basic and acidic residues" evidence="1">
    <location>
        <begin position="228"/>
        <end position="253"/>
    </location>
</feature>
<feature type="region of interest" description="Disordered" evidence="1">
    <location>
        <begin position="490"/>
        <end position="517"/>
    </location>
</feature>
<dbReference type="OrthoDB" id="312874at2759"/>
<dbReference type="InterPro" id="IPR008266">
    <property type="entry name" value="Tyr_kinase_AS"/>
</dbReference>
<dbReference type="InterPro" id="IPR040976">
    <property type="entry name" value="Pkinase_fungal"/>
</dbReference>